<comment type="caution">
    <text evidence="3">The sequence shown here is derived from an EMBL/GenBank/DDBJ whole genome shotgun (WGS) entry which is preliminary data.</text>
</comment>
<accession>A0AA89C1N1</accession>
<dbReference type="Pfam" id="PF00094">
    <property type="entry name" value="VWD"/>
    <property type="match status" value="1"/>
</dbReference>
<dbReference type="PROSITE" id="PS51233">
    <property type="entry name" value="VWFD"/>
    <property type="match status" value="1"/>
</dbReference>
<reference evidence="3" key="1">
    <citation type="submission" date="2019-08" db="EMBL/GenBank/DDBJ databases">
        <title>The improved chromosome-level genome for the pearl oyster Pinctada fucata martensii using PacBio sequencing and Hi-C.</title>
        <authorList>
            <person name="Zheng Z."/>
        </authorList>
    </citation>
    <scope>NUCLEOTIDE SEQUENCE</scope>
    <source>
        <strain evidence="3">ZZ-2019</strain>
        <tissue evidence="3">Adductor muscle</tissue>
    </source>
</reference>
<gene>
    <name evidence="3" type="ORF">FSP39_017472</name>
</gene>
<keyword evidence="4" id="KW-1185">Reference proteome</keyword>
<dbReference type="Gene3D" id="2.60.120.260">
    <property type="entry name" value="Galactose-binding domain-like"/>
    <property type="match status" value="1"/>
</dbReference>
<feature type="domain" description="VWFD" evidence="2">
    <location>
        <begin position="2510"/>
        <end position="2688"/>
    </location>
</feature>
<evidence type="ECO:0000313" key="4">
    <source>
        <dbReference type="Proteomes" id="UP001186944"/>
    </source>
</evidence>
<dbReference type="InterPro" id="IPR058727">
    <property type="entry name" value="Helical_Vwde"/>
</dbReference>
<feature type="region of interest" description="Disordered" evidence="1">
    <location>
        <begin position="2746"/>
        <end position="2765"/>
    </location>
</feature>
<dbReference type="SMART" id="SM00216">
    <property type="entry name" value="VWD"/>
    <property type="match status" value="1"/>
</dbReference>
<dbReference type="EMBL" id="VSWD01000008">
    <property type="protein sequence ID" value="KAK3095673.1"/>
    <property type="molecule type" value="Genomic_DNA"/>
</dbReference>
<proteinExistence type="predicted"/>
<sequence length="3036" mass="340525">MQLSRNRHLNYGMQKFVSSLSGSTSFTQCLNTQNFMLSGDMNYNVPNYTQCARQLTSDLTSAMKTPRYGFYDLCMAASNYNTCLSNEFKDVNGPYEMIMMATMNDTHRSISEFLKNDCAMIIIEPADCRSDMAIACVVSYAVEAMNIGLLSGDNMYTTCSSFERVQKCVMMNTKYCSATTHMMAAKSLMQVTFMARSFCHKAMMVHEMMNMATDDDMNRDTTNMTMRNMSADMIEGYGRMMNFSDREGGMGDKDSMRSGPFDMSKMREEIESRVESFMMGNARMISDLSLDGKEHVLDAIMELGKVGMEDEPCVDPMKYRDMATCNPQRAFDCMAAVDKEMLNPFMTRERLCMKHALAVRCYVLMSHGCNQMTAHTMKITFDYMMYKVGDRCETHLKSPCMDMKSKCQLWEVPKCLNELHMAVSYGRYFLPGSTTQMCMSAEKAKDCVTEKIEHCSKEVQYHVMEMLYPATELMTGICDVMPAMGCATSFMWKAASITLLTGQIMKEGAEYQSMEYWMNMNKEMMERGMNSTLPKPTVTMEDVLKNMSSTHNASNNVDAKGVMEVMKWLSQITRKSCDKDMMGGEMDGKMTMMSLMEGVGAVIKYSFMEAGMTKWDSLFKSMVEMGIMEDQDSNIMKAVYEAVKETYEEYGIKKEDSELMPMVIKHTVEMADSTQLLHFYYAKIAKAKIDSMMAKSGMEKEKDSDEKDEEDEEEMMEWIKKEVAMEMKRMMPNNTKAPISLEDGMKYVKMSLDAHKMKKLSSCYQLWESYHCLESKFHLVPQESRPLVNVTIGAMLKMATHLCEPTKCFSCKGAISNEECNRQMPQNCMESRGCYTEVRHGKITKGCAYWFQDYEGDDHTARYCSNNYCNHPMMTVWKEDDKRCKLEEAVTCMFDFMPSLLLSQTPNMRQAFKTSHCMTKSTEGCMMEEGKYINHVGEMIREATLKGTCSGGDRAEYECGLRSLFALSQAVHNPITSRKTVCQMLNSTYLVMVEAMKKGTCNEYEAVESYYGLQSILEIIGDDYCPGVIPNDPTLCSALLMNQINDSNSMCDVKGVHDCMDDEELAMKVKYLEYANGRDIDQFCRETHSAMMCMMKKSAKCSLDVQKELSKNTTAKYGFINNICPMVKITHELCTPVEMPARKCNVGMASLCLASFDPKKVNLCTMTDTQIDQGLRCMSENMTGCNALQMSPMMYSMQWVLTTMVLNCSTHTPRMLTKTGGMSYGSIDLLFKEYFNYVFDIKDASFRTDMPMAKMLDTMMFFKTSSMAAEWNATKLYMDLDPRLRNVTDTVGMVMGQNLKMDRKGGLAKCMLHLASHTSRALMYPVFSNMIMCEAMTTTQACLRALDLLPVTQMDVWIMLDHIQNEREKVCMTYIEDVGKIGYALMNLSSSVMNSTAPGQGQVKKIVGDMVNGTLNMTMHNKDDLMMVARDVIDMFLNINLDAIILKFIRGKRFEYTYNIVLMCYIFFFRGLHEMNKTLAPMMGKCSQWHKMAYHGMMQWIHNSTMGMCESEYMNFTVETTCQADASVMCLKYIMPYLNGQSTPKDKMCRNLQATSLCVQLHTRTCSSNEMVNVTRTMDYIHSIVGDSCPYITAASKCPRIANTPVPNKCEAEMAYQCGDILGVGTDGKIDASVCSKLPEMFQCISANLSGCSAFVLAEAMSYAEWALDQVNKVCSQEAMANMLYSQLNCQPPNVCSLTKAYKCYDVIADQPTCTTDQANSILACARQHLLGCNMFQVQIFNNTMGIGRDLAPTCAAYTVDMAVVDQADRTDMAGLNHCAESFRHNLTAALLDPNNAYARFCKSFTEANECMMYGLNDEEEMFLRHLLGYSYNVTSEMVTALCRDESMFQQNAMMETTRKDEPSTCMLDMAAQCLSASAFPTIMASTMTMEDKHNFCDMWAEDSMYCMRRNTFGCDKWVHDMVREDTEGSYCVAADMLNNCKLNAMKEEPEELPSCMDKEKKGNETCDFTRAYDCLLYLSAELENPYMDCNMMHRPYTEAMQCFERHAGNCGEGAYPVFSVVYYKAVTTVRKKCPMLTYAPCMEPSKCQMDEADHCIATLTKFLHTDKLQNDHICMAFDMAKACIDDRLKHCSMFAKATVQERLEATKYITTMITQKPCHENLELCLHRFLYSTMSVIHAEVVLANLTKHMDMIANKNDSSAVGFVRTTYSMLHTMTSDLREYGDVHYKVKAMMCKAIHGSMTCAKNHLTKSNLSANKVNFINVTLTRMFNVMSGMCGSMQTCSLMEEPPTCQIMPAAMVAMSQVAIMFMNTTQMCKAAVPASLTSLRVLRTVLKDAKDTMCRVNVLCQEDKAQQCINDFMQYIGTNQACSEYEKLLACVSTNTKYCENKTELGRDIEAVGRQCEPFPEFRVYEASPILRLVEGGLTRTIEVSMASSPNNTCPAGSRCTVQMKVEIHNNMDTIPSCPNGDFISQVVVPSGNTDACSYTFTTDNWQRPMRLPLVATSDMLSDSTQDVNVTVTASKYVDNVLTLARAVAKYQVVVADTDQPAACVAVGSGGLVTFDGMYVTNRYRGEFVLYKNTHTDRPYQVNIKNQACENDRTKTCTCAAMVKSVDDVFVVDYCSGAVNPMKLYKNGPLSYRTKLYRENNGNLISVVLPTGAVVAISIKNKVLSVILIPSSLDWLNTEGLCGWYEGNKYNDMRLPITQTTAPSAGDFIQAWRVQNGGSLSKGTTAYTNYQPPSYCTCAAEPGQVMRTCQEMLISKSCDINLGQDFTAEMEMLAERSNSVQTRRKRQVADPNDADYVPPELVWPTNSGITLDQATAECTRVLQQSNIAQLCQAYTGDSQTIMVQACAEVIQVNDDLTAASVSTLANIQCMVQVSMTSSSQSSDPALEAQKNAILNQMCDNDCSGNGLCKDGDCQCVGDYLGSDCSIDGSKPPVLTSLENSGECYLVDGQTTACKSVFISGENFAENGNMKCHFQPVTVTANAAPQPTGSAVVTDANFLTSNLLMCAIPDSMTTNTILRGIHIAVSYEGDVSRASQAALFLAYSPTCYMCNMTTGMCMTDVSQCICFIC</sequence>
<organism evidence="3 4">
    <name type="scientific">Pinctada imbricata</name>
    <name type="common">Atlantic pearl-oyster</name>
    <name type="synonym">Pinctada martensii</name>
    <dbReference type="NCBI Taxonomy" id="66713"/>
    <lineage>
        <taxon>Eukaryota</taxon>
        <taxon>Metazoa</taxon>
        <taxon>Spiralia</taxon>
        <taxon>Lophotrochozoa</taxon>
        <taxon>Mollusca</taxon>
        <taxon>Bivalvia</taxon>
        <taxon>Autobranchia</taxon>
        <taxon>Pteriomorphia</taxon>
        <taxon>Pterioida</taxon>
        <taxon>Pterioidea</taxon>
        <taxon>Pteriidae</taxon>
        <taxon>Pinctada</taxon>
    </lineage>
</organism>
<dbReference type="Pfam" id="PF26129">
    <property type="entry name" value="Vwde"/>
    <property type="match status" value="1"/>
</dbReference>
<dbReference type="InterPro" id="IPR001846">
    <property type="entry name" value="VWF_type-D"/>
</dbReference>
<protein>
    <recommendedName>
        <fullName evidence="2">VWFD domain-containing protein</fullName>
    </recommendedName>
</protein>
<name>A0AA89C1N1_PINIB</name>
<dbReference type="Proteomes" id="UP001186944">
    <property type="component" value="Unassembled WGS sequence"/>
</dbReference>
<evidence type="ECO:0000256" key="1">
    <source>
        <dbReference type="SAM" id="MobiDB-lite"/>
    </source>
</evidence>
<evidence type="ECO:0000259" key="2">
    <source>
        <dbReference type="PROSITE" id="PS51233"/>
    </source>
</evidence>
<evidence type="ECO:0000313" key="3">
    <source>
        <dbReference type="EMBL" id="KAK3095673.1"/>
    </source>
</evidence>